<protein>
    <recommendedName>
        <fullName evidence="4">Oligosaccharide repeat unit polymerase</fullName>
    </recommendedName>
</protein>
<keyword evidence="1" id="KW-1133">Transmembrane helix</keyword>
<feature type="transmembrane region" description="Helical" evidence="1">
    <location>
        <begin position="133"/>
        <end position="154"/>
    </location>
</feature>
<dbReference type="RefSeq" id="WP_379938985.1">
    <property type="nucleotide sequence ID" value="NZ_JBHTIB010000002.1"/>
</dbReference>
<proteinExistence type="predicted"/>
<feature type="transmembrane region" description="Helical" evidence="1">
    <location>
        <begin position="166"/>
        <end position="184"/>
    </location>
</feature>
<feature type="transmembrane region" description="Helical" evidence="1">
    <location>
        <begin position="190"/>
        <end position="207"/>
    </location>
</feature>
<comment type="caution">
    <text evidence="2">The sequence shown here is derived from an EMBL/GenBank/DDBJ whole genome shotgun (WGS) entry which is preliminary data.</text>
</comment>
<reference evidence="3" key="1">
    <citation type="journal article" date="2019" name="Int. J. Syst. Evol. Microbiol.">
        <title>The Global Catalogue of Microorganisms (GCM) 10K type strain sequencing project: providing services to taxonomists for standard genome sequencing and annotation.</title>
        <authorList>
            <consortium name="The Broad Institute Genomics Platform"/>
            <consortium name="The Broad Institute Genome Sequencing Center for Infectious Disease"/>
            <person name="Wu L."/>
            <person name="Ma J."/>
        </authorList>
    </citation>
    <scope>NUCLEOTIDE SEQUENCE [LARGE SCALE GENOMIC DNA]</scope>
    <source>
        <strain evidence="3">CCUG 60529</strain>
    </source>
</reference>
<name>A0ABW3BNC3_9FLAO</name>
<organism evidence="2 3">
    <name type="scientific">Mariniflexile aquimaris</name>
    <dbReference type="NCBI Taxonomy" id="881009"/>
    <lineage>
        <taxon>Bacteria</taxon>
        <taxon>Pseudomonadati</taxon>
        <taxon>Bacteroidota</taxon>
        <taxon>Flavobacteriia</taxon>
        <taxon>Flavobacteriales</taxon>
        <taxon>Flavobacteriaceae</taxon>
        <taxon>Mariniflexile</taxon>
    </lineage>
</organism>
<gene>
    <name evidence="2" type="ORF">ACFQ0I_02310</name>
</gene>
<evidence type="ECO:0000256" key="1">
    <source>
        <dbReference type="SAM" id="Phobius"/>
    </source>
</evidence>
<evidence type="ECO:0000313" key="3">
    <source>
        <dbReference type="Proteomes" id="UP001597011"/>
    </source>
</evidence>
<keyword evidence="3" id="KW-1185">Reference proteome</keyword>
<evidence type="ECO:0008006" key="4">
    <source>
        <dbReference type="Google" id="ProtNLM"/>
    </source>
</evidence>
<sequence length="226" mass="26570">MNWNQSRTGSYDFSSIQNINLKNYNLYYFNLNKYGEAYAKKVDAKISVLANAKSTFAERQNEINKQSIGYIKKDWFSYSLMHIKGSFRMFLDPGRFDLYNFFVFKNNTEVGFLHHLNKNGVFGAYEYFKKQPFLILLVIPIILLFNILKLIGFARFWLYNYKSTPVVFWFMLFIIIYITALTGLIGSSRFLVPILPIYILFATIGLSKNKKTNEKSYSYWCWSSGT</sequence>
<keyword evidence="1" id="KW-0472">Membrane</keyword>
<accession>A0ABW3BNC3</accession>
<evidence type="ECO:0000313" key="2">
    <source>
        <dbReference type="EMBL" id="MFD0834585.1"/>
    </source>
</evidence>
<dbReference type="Proteomes" id="UP001597011">
    <property type="component" value="Unassembled WGS sequence"/>
</dbReference>
<dbReference type="EMBL" id="JBHTIB010000002">
    <property type="protein sequence ID" value="MFD0834585.1"/>
    <property type="molecule type" value="Genomic_DNA"/>
</dbReference>
<keyword evidence="1" id="KW-0812">Transmembrane</keyword>